<proteinExistence type="predicted"/>
<dbReference type="EMBL" id="DVHC01000030">
    <property type="protein sequence ID" value="HIR58981.1"/>
    <property type="molecule type" value="Genomic_DNA"/>
</dbReference>
<accession>A0A9D1DU72</accession>
<reference evidence="1" key="1">
    <citation type="submission" date="2020-10" db="EMBL/GenBank/DDBJ databases">
        <authorList>
            <person name="Gilroy R."/>
        </authorList>
    </citation>
    <scope>NUCLEOTIDE SEQUENCE</scope>
    <source>
        <strain evidence="1">CHK184-20233</strain>
    </source>
</reference>
<dbReference type="AlphaFoldDB" id="A0A9D1DU72"/>
<evidence type="ECO:0000313" key="1">
    <source>
        <dbReference type="EMBL" id="HIR58981.1"/>
    </source>
</evidence>
<comment type="caution">
    <text evidence="1">The sequence shown here is derived from an EMBL/GenBank/DDBJ whole genome shotgun (WGS) entry which is preliminary data.</text>
</comment>
<protein>
    <submittedName>
        <fullName evidence="1">Uncharacterized protein</fullName>
    </submittedName>
</protein>
<sequence length="197" mass="23286">MTGVMDCSVAISLRVTRPLGLFEDGYFSDGDIKNIIDSLGKVVDLNLYNIKKSSKEIILSIKKDVFNKNIQNLIIEIYKKTPLTVITAYLKDCLDYNYPKEKWKVYFDENDENIVNMEEPDKIIREKHNYYDPENLAYLLSRDCKYWKDYSFRIKGFKIFCAFSGIDDSQVCLLNWFKKDYFKNPLNGALIFHNYWI</sequence>
<gene>
    <name evidence="1" type="ORF">IAB38_02925</name>
</gene>
<dbReference type="Proteomes" id="UP000824232">
    <property type="component" value="Unassembled WGS sequence"/>
</dbReference>
<name>A0A9D1DU72_9FIRM</name>
<organism evidence="1 2">
    <name type="scientific">Candidatus Onthousia excrementipullorum</name>
    <dbReference type="NCBI Taxonomy" id="2840884"/>
    <lineage>
        <taxon>Bacteria</taxon>
        <taxon>Bacillati</taxon>
        <taxon>Bacillota</taxon>
        <taxon>Bacilli</taxon>
        <taxon>Candidatus Onthousia</taxon>
    </lineage>
</organism>
<reference evidence="1" key="2">
    <citation type="journal article" date="2021" name="PeerJ">
        <title>Extensive microbial diversity within the chicken gut microbiome revealed by metagenomics and culture.</title>
        <authorList>
            <person name="Gilroy R."/>
            <person name="Ravi A."/>
            <person name="Getino M."/>
            <person name="Pursley I."/>
            <person name="Horton D.L."/>
            <person name="Alikhan N.F."/>
            <person name="Baker D."/>
            <person name="Gharbi K."/>
            <person name="Hall N."/>
            <person name="Watson M."/>
            <person name="Adriaenssens E.M."/>
            <person name="Foster-Nyarko E."/>
            <person name="Jarju S."/>
            <person name="Secka A."/>
            <person name="Antonio M."/>
            <person name="Oren A."/>
            <person name="Chaudhuri R.R."/>
            <person name="La Ragione R."/>
            <person name="Hildebrand F."/>
            <person name="Pallen M.J."/>
        </authorList>
    </citation>
    <scope>NUCLEOTIDE SEQUENCE</scope>
    <source>
        <strain evidence="1">CHK184-20233</strain>
    </source>
</reference>
<evidence type="ECO:0000313" key="2">
    <source>
        <dbReference type="Proteomes" id="UP000824232"/>
    </source>
</evidence>